<reference evidence="2 3" key="1">
    <citation type="submission" date="2023-06" db="EMBL/GenBank/DDBJ databases">
        <title>Black Yeasts Isolated from many extreme environments.</title>
        <authorList>
            <person name="Coleine C."/>
            <person name="Stajich J.E."/>
            <person name="Selbmann L."/>
        </authorList>
    </citation>
    <scope>NUCLEOTIDE SEQUENCE [LARGE SCALE GENOMIC DNA]</scope>
    <source>
        <strain evidence="2 3">CCFEE 5887</strain>
    </source>
</reference>
<feature type="region of interest" description="Disordered" evidence="1">
    <location>
        <begin position="120"/>
        <end position="146"/>
    </location>
</feature>
<dbReference type="EMBL" id="JAXLQG010000001">
    <property type="protein sequence ID" value="KAK5545863.1"/>
    <property type="molecule type" value="Genomic_DNA"/>
</dbReference>
<feature type="compositionally biased region" description="Basic residues" evidence="1">
    <location>
        <begin position="11"/>
        <end position="20"/>
    </location>
</feature>
<evidence type="ECO:0000313" key="2">
    <source>
        <dbReference type="EMBL" id="KAK5545863.1"/>
    </source>
</evidence>
<keyword evidence="3" id="KW-1185">Reference proteome</keyword>
<accession>A0AAV9QL43</accession>
<feature type="compositionally biased region" description="Basic residues" evidence="1">
    <location>
        <begin position="212"/>
        <end position="229"/>
    </location>
</feature>
<feature type="region of interest" description="Disordered" evidence="1">
    <location>
        <begin position="1"/>
        <end position="85"/>
    </location>
</feature>
<feature type="compositionally biased region" description="Low complexity" evidence="1">
    <location>
        <begin position="24"/>
        <end position="37"/>
    </location>
</feature>
<sequence length="379" mass="41624">MDQEPQSQPHPHPHPGRIHQRSVSTPSLSPSPAQSSPFNANTNRSPPNNPLFSHPLLQPRASPTPGAFEDTTYDPSISPNRPLSPRSSAALFPNASIIAVNPLTGRPVLPHIPILPGRLRLTDSDDEGQIADLTGGGDERRDEGYGAQGNAYAHSPSVAGAADYAHLAAAEADQERESFDRDLRDKLARHRARLQRKASASASVRMPDTQHMHTHTRVGQRGAHRTKLKLRQDSSPDVEVDPGAYNDDKDDHSHSHTRSPPMYTGRDRDEDELNAEKDELLSLLMTKLREEVARAEDEAWMFGGSMGFGSAGEIGPAAHNLRLERLIRRVMCNGMEIACSAATAKDIHMITNHDLGRDIIYDMANGRKNTTWNDRQSTG</sequence>
<gene>
    <name evidence="2" type="ORF">LTR25_000873</name>
</gene>
<dbReference type="Proteomes" id="UP001345827">
    <property type="component" value="Unassembled WGS sequence"/>
</dbReference>
<dbReference type="AlphaFoldDB" id="A0AAV9QL43"/>
<protein>
    <submittedName>
        <fullName evidence="2">Uncharacterized protein</fullName>
    </submittedName>
</protein>
<organism evidence="2 3">
    <name type="scientific">Vermiconidia calcicola</name>
    <dbReference type="NCBI Taxonomy" id="1690605"/>
    <lineage>
        <taxon>Eukaryota</taxon>
        <taxon>Fungi</taxon>
        <taxon>Dikarya</taxon>
        <taxon>Ascomycota</taxon>
        <taxon>Pezizomycotina</taxon>
        <taxon>Dothideomycetes</taxon>
        <taxon>Dothideomycetidae</taxon>
        <taxon>Mycosphaerellales</taxon>
        <taxon>Extremaceae</taxon>
        <taxon>Vermiconidia</taxon>
    </lineage>
</organism>
<comment type="caution">
    <text evidence="2">The sequence shown here is derived from an EMBL/GenBank/DDBJ whole genome shotgun (WGS) entry which is preliminary data.</text>
</comment>
<evidence type="ECO:0000313" key="3">
    <source>
        <dbReference type="Proteomes" id="UP001345827"/>
    </source>
</evidence>
<evidence type="ECO:0000256" key="1">
    <source>
        <dbReference type="SAM" id="MobiDB-lite"/>
    </source>
</evidence>
<proteinExistence type="predicted"/>
<feature type="region of interest" description="Disordered" evidence="1">
    <location>
        <begin position="189"/>
        <end position="269"/>
    </location>
</feature>
<name>A0AAV9QL43_9PEZI</name>
<feature type="compositionally biased region" description="Polar residues" evidence="1">
    <location>
        <begin position="73"/>
        <end position="85"/>
    </location>
</feature>